<organism evidence="3 4">
    <name type="scientific">Dothidotthia symphoricarpi CBS 119687</name>
    <dbReference type="NCBI Taxonomy" id="1392245"/>
    <lineage>
        <taxon>Eukaryota</taxon>
        <taxon>Fungi</taxon>
        <taxon>Dikarya</taxon>
        <taxon>Ascomycota</taxon>
        <taxon>Pezizomycotina</taxon>
        <taxon>Dothideomycetes</taxon>
        <taxon>Pleosporomycetidae</taxon>
        <taxon>Pleosporales</taxon>
        <taxon>Dothidotthiaceae</taxon>
        <taxon>Dothidotthia</taxon>
    </lineage>
</organism>
<dbReference type="RefSeq" id="XP_033527607.1">
    <property type="nucleotide sequence ID" value="XM_033667377.1"/>
</dbReference>
<dbReference type="EMBL" id="ML977499">
    <property type="protein sequence ID" value="KAF2133220.1"/>
    <property type="molecule type" value="Genomic_DNA"/>
</dbReference>
<proteinExistence type="predicted"/>
<dbReference type="Proteomes" id="UP000799771">
    <property type="component" value="Unassembled WGS sequence"/>
</dbReference>
<sequence>MLFNSRYFALATIISTLANGLPLDAPRPRDIIPRAKSYTVINVDGGSSTEAPPQTTSVAEQETKTVEVTNPGPTVTQKVTATVVEPVPAPVSTGSSSTTSISSRSASTAIETPKPSVITIVVTKGDGPTDYYDNGMWHTNYRIKTLEAAVTTFATSTLTSTSLPVLETLNPSA</sequence>
<dbReference type="AlphaFoldDB" id="A0A6A6AN60"/>
<gene>
    <name evidence="3" type="ORF">P153DRAFT_363433</name>
</gene>
<dbReference type="GeneID" id="54407809"/>
<accession>A0A6A6AN60</accession>
<feature type="region of interest" description="Disordered" evidence="1">
    <location>
        <begin position="87"/>
        <end position="108"/>
    </location>
</feature>
<evidence type="ECO:0000256" key="2">
    <source>
        <dbReference type="SAM" id="SignalP"/>
    </source>
</evidence>
<feature type="chain" id="PRO_5025424331" evidence="2">
    <location>
        <begin position="21"/>
        <end position="173"/>
    </location>
</feature>
<evidence type="ECO:0000313" key="3">
    <source>
        <dbReference type="EMBL" id="KAF2133220.1"/>
    </source>
</evidence>
<keyword evidence="2" id="KW-0732">Signal</keyword>
<evidence type="ECO:0000313" key="4">
    <source>
        <dbReference type="Proteomes" id="UP000799771"/>
    </source>
</evidence>
<keyword evidence="4" id="KW-1185">Reference proteome</keyword>
<reference evidence="3" key="1">
    <citation type="journal article" date="2020" name="Stud. Mycol.">
        <title>101 Dothideomycetes genomes: a test case for predicting lifestyles and emergence of pathogens.</title>
        <authorList>
            <person name="Haridas S."/>
            <person name="Albert R."/>
            <person name="Binder M."/>
            <person name="Bloem J."/>
            <person name="Labutti K."/>
            <person name="Salamov A."/>
            <person name="Andreopoulos B."/>
            <person name="Baker S."/>
            <person name="Barry K."/>
            <person name="Bills G."/>
            <person name="Bluhm B."/>
            <person name="Cannon C."/>
            <person name="Castanera R."/>
            <person name="Culley D."/>
            <person name="Daum C."/>
            <person name="Ezra D."/>
            <person name="Gonzalez J."/>
            <person name="Henrissat B."/>
            <person name="Kuo A."/>
            <person name="Liang C."/>
            <person name="Lipzen A."/>
            <person name="Lutzoni F."/>
            <person name="Magnuson J."/>
            <person name="Mondo S."/>
            <person name="Nolan M."/>
            <person name="Ohm R."/>
            <person name="Pangilinan J."/>
            <person name="Park H.-J."/>
            <person name="Ramirez L."/>
            <person name="Alfaro M."/>
            <person name="Sun H."/>
            <person name="Tritt A."/>
            <person name="Yoshinaga Y."/>
            <person name="Zwiers L.-H."/>
            <person name="Turgeon B."/>
            <person name="Goodwin S."/>
            <person name="Spatafora J."/>
            <person name="Crous P."/>
            <person name="Grigoriev I."/>
        </authorList>
    </citation>
    <scope>NUCLEOTIDE SEQUENCE</scope>
    <source>
        <strain evidence="3">CBS 119687</strain>
    </source>
</reference>
<evidence type="ECO:0000256" key="1">
    <source>
        <dbReference type="SAM" id="MobiDB-lite"/>
    </source>
</evidence>
<name>A0A6A6AN60_9PLEO</name>
<dbReference type="OrthoDB" id="3798369at2759"/>
<protein>
    <submittedName>
        <fullName evidence="3">Uncharacterized protein</fullName>
    </submittedName>
</protein>
<feature type="signal peptide" evidence="2">
    <location>
        <begin position="1"/>
        <end position="20"/>
    </location>
</feature>